<comment type="caution">
    <text evidence="1">The sequence shown here is derived from an EMBL/GenBank/DDBJ whole genome shotgun (WGS) entry which is preliminary data.</text>
</comment>
<dbReference type="AlphaFoldDB" id="A0A323TPU6"/>
<dbReference type="PANTHER" id="PTHR10443:SF12">
    <property type="entry name" value="DIPEPTIDASE"/>
    <property type="match status" value="1"/>
</dbReference>
<dbReference type="Gene3D" id="3.20.20.140">
    <property type="entry name" value="Metal-dependent hydrolases"/>
    <property type="match status" value="1"/>
</dbReference>
<dbReference type="PROSITE" id="PS51365">
    <property type="entry name" value="RENAL_DIPEPTIDASE_2"/>
    <property type="match status" value="1"/>
</dbReference>
<dbReference type="GO" id="GO:0006508">
    <property type="term" value="P:proteolysis"/>
    <property type="evidence" value="ECO:0007669"/>
    <property type="project" value="InterPro"/>
</dbReference>
<accession>A0A323TPU6</accession>
<proteinExistence type="predicted"/>
<keyword evidence="2" id="KW-1185">Reference proteome</keyword>
<dbReference type="Proteomes" id="UP000248214">
    <property type="component" value="Unassembled WGS sequence"/>
</dbReference>
<name>A0A323TPU6_9BACI</name>
<dbReference type="EMBL" id="PDOD01000001">
    <property type="protein sequence ID" value="PYZ94603.1"/>
    <property type="molecule type" value="Genomic_DNA"/>
</dbReference>
<dbReference type="RefSeq" id="WP_110608236.1">
    <property type="nucleotide sequence ID" value="NZ_PDOD01000001.1"/>
</dbReference>
<dbReference type="Pfam" id="PF01244">
    <property type="entry name" value="Peptidase_M19"/>
    <property type="match status" value="1"/>
</dbReference>
<dbReference type="OrthoDB" id="9804920at2"/>
<dbReference type="InterPro" id="IPR032466">
    <property type="entry name" value="Metal_Hydrolase"/>
</dbReference>
<organism evidence="1 2">
    <name type="scientific">Salipaludibacillus keqinensis</name>
    <dbReference type="NCBI Taxonomy" id="2045207"/>
    <lineage>
        <taxon>Bacteria</taxon>
        <taxon>Bacillati</taxon>
        <taxon>Bacillota</taxon>
        <taxon>Bacilli</taxon>
        <taxon>Bacillales</taxon>
        <taxon>Bacillaceae</taxon>
    </lineage>
</organism>
<sequence>MKVFDLHCDALLKLHDDRKRSFTNHPALDVNLERLKEGNVSLQVFAIFVEPEIPSDEKFQTALEQIDLFHREVVGKHDKVKKISQWNDIHQLKEDEIGAMLSLEGADAFGNDLTKLRTLYQLGVKSVGLTWNNANLCADGLGEPRAGGLTELGFEVVALNNEHKVWTDVSHLSIRSFWDVLETAKYPIASHSNSKAICSHRRNLDDEQAKAIFRKNGLMGMVYSPPFVNNTEVATTDDLIKHIDHLCSIGGVEHIALGSDFDGVSTFVKDLDHSGKYQILIEELLKRFKEEEVRGFAYKNVLNCLPK</sequence>
<evidence type="ECO:0000313" key="1">
    <source>
        <dbReference type="EMBL" id="PYZ94603.1"/>
    </source>
</evidence>
<reference evidence="1 2" key="1">
    <citation type="submission" date="2017-10" db="EMBL/GenBank/DDBJ databases">
        <title>Bacillus sp. nov., a halophilic bacterium isolated from a Keqin Lake.</title>
        <authorList>
            <person name="Wang H."/>
        </authorList>
    </citation>
    <scope>NUCLEOTIDE SEQUENCE [LARGE SCALE GENOMIC DNA]</scope>
    <source>
        <strain evidence="1 2">KQ-12</strain>
    </source>
</reference>
<dbReference type="SUPFAM" id="SSF51556">
    <property type="entry name" value="Metallo-dependent hydrolases"/>
    <property type="match status" value="1"/>
</dbReference>
<dbReference type="CDD" id="cd01301">
    <property type="entry name" value="rDP_like"/>
    <property type="match status" value="1"/>
</dbReference>
<dbReference type="PANTHER" id="PTHR10443">
    <property type="entry name" value="MICROSOMAL DIPEPTIDASE"/>
    <property type="match status" value="1"/>
</dbReference>
<protein>
    <submittedName>
        <fullName evidence="1">Diguanylate cyclase</fullName>
    </submittedName>
</protein>
<dbReference type="InterPro" id="IPR008257">
    <property type="entry name" value="Pept_M19"/>
</dbReference>
<gene>
    <name evidence="1" type="ORF">CR194_03470</name>
</gene>
<evidence type="ECO:0000313" key="2">
    <source>
        <dbReference type="Proteomes" id="UP000248214"/>
    </source>
</evidence>
<dbReference type="GO" id="GO:0070573">
    <property type="term" value="F:metallodipeptidase activity"/>
    <property type="evidence" value="ECO:0007669"/>
    <property type="project" value="InterPro"/>
</dbReference>